<dbReference type="PANTHER" id="PTHR31325">
    <property type="entry name" value="OS01G0798800 PROTEIN-RELATED"/>
    <property type="match status" value="1"/>
</dbReference>
<reference evidence="2" key="2">
    <citation type="submission" date="2013-04" db="UniProtKB">
        <authorList>
            <consortium name="EnsemblPlants"/>
        </authorList>
    </citation>
    <scope>IDENTIFICATION</scope>
</reference>
<dbReference type="EnsemblPlants" id="OB04G11530.1">
    <property type="protein sequence ID" value="OB04G11530.1"/>
    <property type="gene ID" value="OB04G11530"/>
</dbReference>
<evidence type="ECO:0008006" key="4">
    <source>
        <dbReference type="Google" id="ProtNLM"/>
    </source>
</evidence>
<keyword evidence="3" id="KW-1185">Reference proteome</keyword>
<dbReference type="InterPro" id="IPR007658">
    <property type="entry name" value="DUF594"/>
</dbReference>
<dbReference type="STRING" id="4533.J3LVH8"/>
<evidence type="ECO:0000313" key="3">
    <source>
        <dbReference type="Proteomes" id="UP000006038"/>
    </source>
</evidence>
<dbReference type="Proteomes" id="UP000006038">
    <property type="component" value="Chromosome 4"/>
</dbReference>
<name>J3LVH8_ORYBR</name>
<dbReference type="AlphaFoldDB" id="J3LVH8"/>
<sequence length="313" mass="36866">MYLAYPVEEVDQEKKEKKKKEEEKMAEETKPKPKPRMKPVEHHNVQKIRKLEEALDFLPEFQESILILHIATDVVCMYTESEQKAASSKPKHCVEVIKALSDYMMFLVAVRPGMLPGLKLRSLYEATQDALANIWSSKKESSRCSSITRAKCVADILRDMEKERKKRKRRQDKSDHWKPGYRTKNWEPDYTTELYEVSIVLSDGIKLADHLLQWLHRNYWLEFPRPESYEAKFGLMFPELRKLLNGPMHDEPDKWSKLLEHIFEELVRLLINASVKCTRDSHAKQLSRGGELMTIVWMLVEHAGVFRVDRLKR</sequence>
<evidence type="ECO:0000256" key="1">
    <source>
        <dbReference type="SAM" id="MobiDB-lite"/>
    </source>
</evidence>
<dbReference type="Pfam" id="PF04578">
    <property type="entry name" value="DUF594"/>
    <property type="match status" value="1"/>
</dbReference>
<dbReference type="Gramene" id="OB04G11530.1">
    <property type="protein sequence ID" value="OB04G11530.1"/>
    <property type="gene ID" value="OB04G11530"/>
</dbReference>
<feature type="region of interest" description="Disordered" evidence="1">
    <location>
        <begin position="1"/>
        <end position="43"/>
    </location>
</feature>
<dbReference type="HOGENOM" id="CLU_864312_0_0_1"/>
<organism evidence="2">
    <name type="scientific">Oryza brachyantha</name>
    <name type="common">malo sina</name>
    <dbReference type="NCBI Taxonomy" id="4533"/>
    <lineage>
        <taxon>Eukaryota</taxon>
        <taxon>Viridiplantae</taxon>
        <taxon>Streptophyta</taxon>
        <taxon>Embryophyta</taxon>
        <taxon>Tracheophyta</taxon>
        <taxon>Spermatophyta</taxon>
        <taxon>Magnoliopsida</taxon>
        <taxon>Liliopsida</taxon>
        <taxon>Poales</taxon>
        <taxon>Poaceae</taxon>
        <taxon>BOP clade</taxon>
        <taxon>Oryzoideae</taxon>
        <taxon>Oryzeae</taxon>
        <taxon>Oryzinae</taxon>
        <taxon>Oryza</taxon>
    </lineage>
</organism>
<dbReference type="OMA" id="HICKSEY"/>
<protein>
    <recommendedName>
        <fullName evidence="4">DUF4220 domain-containing protein</fullName>
    </recommendedName>
</protein>
<reference evidence="2" key="1">
    <citation type="journal article" date="2013" name="Nat. Commun.">
        <title>Whole-genome sequencing of Oryza brachyantha reveals mechanisms underlying Oryza genome evolution.</title>
        <authorList>
            <person name="Chen J."/>
            <person name="Huang Q."/>
            <person name="Gao D."/>
            <person name="Wang J."/>
            <person name="Lang Y."/>
            <person name="Liu T."/>
            <person name="Li B."/>
            <person name="Bai Z."/>
            <person name="Luis Goicoechea J."/>
            <person name="Liang C."/>
            <person name="Chen C."/>
            <person name="Zhang W."/>
            <person name="Sun S."/>
            <person name="Liao Y."/>
            <person name="Zhang X."/>
            <person name="Yang L."/>
            <person name="Song C."/>
            <person name="Wang M."/>
            <person name="Shi J."/>
            <person name="Liu G."/>
            <person name="Liu J."/>
            <person name="Zhou H."/>
            <person name="Zhou W."/>
            <person name="Yu Q."/>
            <person name="An N."/>
            <person name="Chen Y."/>
            <person name="Cai Q."/>
            <person name="Wang B."/>
            <person name="Liu B."/>
            <person name="Min J."/>
            <person name="Huang Y."/>
            <person name="Wu H."/>
            <person name="Li Z."/>
            <person name="Zhang Y."/>
            <person name="Yin Y."/>
            <person name="Song W."/>
            <person name="Jiang J."/>
            <person name="Jackson S.A."/>
            <person name="Wing R.A."/>
            <person name="Wang J."/>
            <person name="Chen M."/>
        </authorList>
    </citation>
    <scope>NUCLEOTIDE SEQUENCE [LARGE SCALE GENOMIC DNA]</scope>
    <source>
        <strain evidence="2">cv. IRGC 101232</strain>
    </source>
</reference>
<evidence type="ECO:0000313" key="2">
    <source>
        <dbReference type="EnsemblPlants" id="OB04G11530.1"/>
    </source>
</evidence>
<accession>J3LVH8</accession>
<dbReference type="eggNOG" id="ENOG502QQBP">
    <property type="taxonomic scope" value="Eukaryota"/>
</dbReference>
<proteinExistence type="predicted"/>
<feature type="compositionally biased region" description="Basic and acidic residues" evidence="1">
    <location>
        <begin position="12"/>
        <end position="31"/>
    </location>
</feature>